<comment type="function">
    <text evidence="9">Part of the Rad50/Mre11 complex, which is involved in the early steps of DNA double-strand break (DSB) repair. The complex may facilitate opening of the processed DNA ends to aid in the recruitment of HerA and NurA. Mre11 binds to DSB ends and has both double-stranded 3'-5' exonuclease activity and single-stranded endonuclease activity.</text>
</comment>
<evidence type="ECO:0000313" key="12">
    <source>
        <dbReference type="Proteomes" id="UP000681041"/>
    </source>
</evidence>
<feature type="binding site" evidence="9">
    <location>
        <position position="10"/>
    </location>
    <ligand>
        <name>Mn(2+)</name>
        <dbReference type="ChEBI" id="CHEBI:29035"/>
        <label>1</label>
    </ligand>
</feature>
<feature type="binding site" evidence="9">
    <location>
        <position position="49"/>
    </location>
    <ligand>
        <name>Mn(2+)</name>
        <dbReference type="ChEBI" id="CHEBI:29035"/>
        <label>1</label>
    </ligand>
</feature>
<keyword evidence="8 9" id="KW-0464">Manganese</keyword>
<dbReference type="HAMAP" id="MF_02044">
    <property type="entry name" value="Mre11"/>
    <property type="match status" value="1"/>
</dbReference>
<feature type="binding site" evidence="9">
    <location>
        <position position="189"/>
    </location>
    <ligand>
        <name>Mn(2+)</name>
        <dbReference type="ChEBI" id="CHEBI:29035"/>
        <label>1</label>
    </ligand>
</feature>
<gene>
    <name evidence="9" type="primary">mre11</name>
    <name evidence="11" type="ORF">HYG87_00290</name>
</gene>
<dbReference type="GO" id="GO:0045027">
    <property type="term" value="F:DNA end binding"/>
    <property type="evidence" value="ECO:0007669"/>
    <property type="project" value="UniProtKB-UniRule"/>
</dbReference>
<organism evidence="11 12">
    <name type="scientific">Methanobacterium alkalithermotolerans</name>
    <dbReference type="NCBI Taxonomy" id="2731220"/>
    <lineage>
        <taxon>Archaea</taxon>
        <taxon>Methanobacteriati</taxon>
        <taxon>Methanobacteriota</taxon>
        <taxon>Methanomada group</taxon>
        <taxon>Methanobacteria</taxon>
        <taxon>Methanobacteriales</taxon>
        <taxon>Methanobacteriaceae</taxon>
        <taxon>Methanobacterium</taxon>
    </lineage>
</organism>
<keyword evidence="7 9" id="KW-0234">DNA repair</keyword>
<dbReference type="Pfam" id="PF00149">
    <property type="entry name" value="Metallophos"/>
    <property type="match status" value="1"/>
</dbReference>
<dbReference type="EC" id="3.1.-.-" evidence="9"/>
<dbReference type="InterPro" id="IPR050535">
    <property type="entry name" value="DNA_Repair-Maintenance_Comp"/>
</dbReference>
<keyword evidence="4 9" id="KW-0227">DNA damage</keyword>
<comment type="subunit">
    <text evidence="9">Homodimer. Forms a heterotetramer composed of two Mre11 subunits and two Rad50 subunits.</text>
</comment>
<evidence type="ECO:0000256" key="3">
    <source>
        <dbReference type="ARBA" id="ARBA00022759"/>
    </source>
</evidence>
<dbReference type="GO" id="GO:0004519">
    <property type="term" value="F:endonuclease activity"/>
    <property type="evidence" value="ECO:0007669"/>
    <property type="project" value="UniProtKB-UniRule"/>
</dbReference>
<evidence type="ECO:0000256" key="4">
    <source>
        <dbReference type="ARBA" id="ARBA00022763"/>
    </source>
</evidence>
<dbReference type="PANTHER" id="PTHR30337">
    <property type="entry name" value="COMPONENT OF ATP-DEPENDENT DSDNA EXONUCLEASE"/>
    <property type="match status" value="1"/>
</dbReference>
<evidence type="ECO:0000256" key="2">
    <source>
        <dbReference type="ARBA" id="ARBA00022723"/>
    </source>
</evidence>
<feature type="binding site" evidence="9">
    <location>
        <position position="187"/>
    </location>
    <ligand>
        <name>Mn(2+)</name>
        <dbReference type="ChEBI" id="CHEBI:29035"/>
        <label>2</label>
    </ligand>
</feature>
<dbReference type="GO" id="GO:0006302">
    <property type="term" value="P:double-strand break repair"/>
    <property type="evidence" value="ECO:0007669"/>
    <property type="project" value="UniProtKB-UniRule"/>
</dbReference>
<dbReference type="AlphaFoldDB" id="A0A8T8K2W6"/>
<dbReference type="Proteomes" id="UP000681041">
    <property type="component" value="Chromosome"/>
</dbReference>
<dbReference type="GO" id="GO:0000403">
    <property type="term" value="F:Y-form DNA binding"/>
    <property type="evidence" value="ECO:0007669"/>
    <property type="project" value="UniProtKB-UniRule"/>
</dbReference>
<name>A0A8T8K2W6_9EURY</name>
<feature type="binding site" evidence="9">
    <location>
        <position position="49"/>
    </location>
    <ligand>
        <name>Mn(2+)</name>
        <dbReference type="ChEBI" id="CHEBI:29035"/>
        <label>2</label>
    </ligand>
</feature>
<feature type="binding site" evidence="9">
    <location>
        <position position="8"/>
    </location>
    <ligand>
        <name>Mn(2+)</name>
        <dbReference type="ChEBI" id="CHEBI:29035"/>
        <label>1</label>
    </ligand>
</feature>
<dbReference type="OrthoDB" id="11638at2157"/>
<dbReference type="InterPro" id="IPR032885">
    <property type="entry name" value="Mre11_archaea-type"/>
</dbReference>
<dbReference type="SUPFAM" id="SSF56300">
    <property type="entry name" value="Metallo-dependent phosphatases"/>
    <property type="match status" value="1"/>
</dbReference>
<dbReference type="InterPro" id="IPR004843">
    <property type="entry name" value="Calcineurin-like_PHP"/>
</dbReference>
<feature type="active site" description="Proton donor" evidence="9">
    <location>
        <position position="85"/>
    </location>
</feature>
<evidence type="ECO:0000256" key="7">
    <source>
        <dbReference type="ARBA" id="ARBA00023204"/>
    </source>
</evidence>
<comment type="similarity">
    <text evidence="9">Belongs to the MRE11/RAD32 family.</text>
</comment>
<dbReference type="RefSeq" id="WP_211533255.1">
    <property type="nucleotide sequence ID" value="NZ_CP058560.1"/>
</dbReference>
<keyword evidence="12" id="KW-1185">Reference proteome</keyword>
<evidence type="ECO:0000313" key="11">
    <source>
        <dbReference type="EMBL" id="QUH22312.1"/>
    </source>
</evidence>
<dbReference type="CDD" id="cd00840">
    <property type="entry name" value="MPP_Mre11_N"/>
    <property type="match status" value="1"/>
</dbReference>
<reference evidence="11" key="1">
    <citation type="submission" date="2020-07" db="EMBL/GenBank/DDBJ databases">
        <title>Methanobacterium. sp. MethCan genome.</title>
        <authorList>
            <person name="Postec A."/>
            <person name="Quemeneur M."/>
        </authorList>
    </citation>
    <scope>NUCLEOTIDE SEQUENCE</scope>
    <source>
        <strain evidence="11">MethCAN</strain>
    </source>
</reference>
<dbReference type="GeneID" id="64819156"/>
<evidence type="ECO:0000259" key="10">
    <source>
        <dbReference type="Pfam" id="PF00149"/>
    </source>
</evidence>
<dbReference type="KEGG" id="meme:HYG87_00290"/>
<evidence type="ECO:0000256" key="6">
    <source>
        <dbReference type="ARBA" id="ARBA00022839"/>
    </source>
</evidence>
<feature type="binding site" evidence="9">
    <location>
        <position position="158"/>
    </location>
    <ligand>
        <name>Mn(2+)</name>
        <dbReference type="ChEBI" id="CHEBI:29035"/>
        <label>2</label>
    </ligand>
</feature>
<dbReference type="PANTHER" id="PTHR30337:SF0">
    <property type="entry name" value="NUCLEASE SBCCD SUBUNIT D"/>
    <property type="match status" value="1"/>
</dbReference>
<accession>A0A8T8K2W6</accession>
<keyword evidence="6 9" id="KW-0269">Exonuclease</keyword>
<evidence type="ECO:0000256" key="1">
    <source>
        <dbReference type="ARBA" id="ARBA00022722"/>
    </source>
</evidence>
<evidence type="ECO:0000256" key="8">
    <source>
        <dbReference type="ARBA" id="ARBA00023211"/>
    </source>
</evidence>
<evidence type="ECO:0000256" key="5">
    <source>
        <dbReference type="ARBA" id="ARBA00022801"/>
    </source>
</evidence>
<proteinExistence type="inferred from homology"/>
<keyword evidence="5 9" id="KW-0378">Hydrolase</keyword>
<dbReference type="InterPro" id="IPR029052">
    <property type="entry name" value="Metallo-depent_PP-like"/>
</dbReference>
<evidence type="ECO:0000256" key="9">
    <source>
        <dbReference type="HAMAP-Rule" id="MF_02044"/>
    </source>
</evidence>
<keyword evidence="2 9" id="KW-0479">Metal-binding</keyword>
<keyword evidence="1 9" id="KW-0540">Nuclease</keyword>
<feature type="binding site" evidence="9">
    <location>
        <position position="84"/>
    </location>
    <ligand>
        <name>Mn(2+)</name>
        <dbReference type="ChEBI" id="CHEBI:29035"/>
        <label>2</label>
    </ligand>
</feature>
<dbReference type="InterPro" id="IPR041796">
    <property type="entry name" value="Mre11_N"/>
</dbReference>
<dbReference type="GO" id="GO:0008408">
    <property type="term" value="F:3'-5' exonuclease activity"/>
    <property type="evidence" value="ECO:0007669"/>
    <property type="project" value="UniProtKB-UniRule"/>
</dbReference>
<dbReference type="GO" id="GO:0030145">
    <property type="term" value="F:manganese ion binding"/>
    <property type="evidence" value="ECO:0007669"/>
    <property type="project" value="UniProtKB-UniRule"/>
</dbReference>
<sequence>MQFAHLSDTHLGYRQYGLFEREKDYYNVFQDLVSSIIQERPDFVLHAGDLFEFSRPPTQALLEVQKGLIRLKEAKIPVYAIAGNHDIIMKKNALPPHLLFQELGLKIISPRTPFYEQDDIFIGGSPYISRYHADTLKEKLKLLEKESAGYNKRIMVLHQGIDKYLPYEYELELADIPEGFDYYALGHIHSRIVDDYGGGKMVYPGSTEIWKMDEVENYQKKGKGYYLVDTHGESFQVDPVNIELPREFIKTRAEYSHLEREIVKLQDYIHKLKSKPVLHLTVSGGNFSRAEAYQKLNDSLSEMVLSLRPNFQIDELDAEKKMVDGPGLDIPTLLREHLKETDNKPLIDMGVVLFKEIAEGNMDTAQKISQKFLEEYYDY</sequence>
<protein>
    <recommendedName>
        <fullName evidence="9">DNA double-strand break repair protein Mre11</fullName>
        <ecNumber evidence="9">3.1.-.-</ecNumber>
    </recommendedName>
</protein>
<comment type="cofactor">
    <cofactor evidence="9">
        <name>Mn(2+)</name>
        <dbReference type="ChEBI" id="CHEBI:29035"/>
    </cofactor>
    <text evidence="9">Binds 2 manganese ions per subunit.</text>
</comment>
<dbReference type="Gene3D" id="3.60.21.10">
    <property type="match status" value="1"/>
</dbReference>
<dbReference type="EMBL" id="CP058560">
    <property type="protein sequence ID" value="QUH22312.1"/>
    <property type="molecule type" value="Genomic_DNA"/>
</dbReference>
<keyword evidence="3 9" id="KW-0255">Endonuclease</keyword>
<feature type="domain" description="Calcineurin-like phosphoesterase" evidence="10">
    <location>
        <begin position="1"/>
        <end position="190"/>
    </location>
</feature>
<comment type="activity regulation">
    <text evidence="9">Nuclease activity is regulated by Rad50.</text>
</comment>